<keyword evidence="2" id="KW-0521">NADP</keyword>
<feature type="compositionally biased region" description="Low complexity" evidence="6">
    <location>
        <begin position="117"/>
        <end position="149"/>
    </location>
</feature>
<evidence type="ECO:0000313" key="8">
    <source>
        <dbReference type="EMBL" id="KAF7318728.1"/>
    </source>
</evidence>
<dbReference type="GO" id="GO:0016616">
    <property type="term" value="F:oxidoreductase activity, acting on the CH-OH group of donors, NAD or NADP as acceptor"/>
    <property type="evidence" value="ECO:0007669"/>
    <property type="project" value="UniProtKB-ARBA"/>
</dbReference>
<evidence type="ECO:0000256" key="2">
    <source>
        <dbReference type="ARBA" id="ARBA00022857"/>
    </source>
</evidence>
<dbReference type="SUPFAM" id="SSF51430">
    <property type="entry name" value="NAD(P)-linked oxidoreductase"/>
    <property type="match status" value="2"/>
</dbReference>
<evidence type="ECO:0000256" key="5">
    <source>
        <dbReference type="PIRSR" id="PIRSR000097-3"/>
    </source>
</evidence>
<proteinExistence type="inferred from homology"/>
<protein>
    <submittedName>
        <fullName evidence="8">Aldo-keto reductase</fullName>
    </submittedName>
</protein>
<accession>A0A8H6TJ85</accession>
<name>A0A8H6TJ85_MYCCL</name>
<evidence type="ECO:0000256" key="1">
    <source>
        <dbReference type="ARBA" id="ARBA00007905"/>
    </source>
</evidence>
<keyword evidence="3" id="KW-0560">Oxidoreductase</keyword>
<keyword evidence="9" id="KW-1185">Reference proteome</keyword>
<dbReference type="EMBL" id="JACAZE010000004">
    <property type="protein sequence ID" value="KAF7318728.1"/>
    <property type="molecule type" value="Genomic_DNA"/>
</dbReference>
<dbReference type="Pfam" id="PF00248">
    <property type="entry name" value="Aldo_ket_red"/>
    <property type="match status" value="1"/>
</dbReference>
<evidence type="ECO:0000259" key="7">
    <source>
        <dbReference type="Pfam" id="PF00248"/>
    </source>
</evidence>
<feature type="region of interest" description="Disordered" evidence="6">
    <location>
        <begin position="117"/>
        <end position="166"/>
    </location>
</feature>
<feature type="domain" description="NADP-dependent oxidoreductase" evidence="7">
    <location>
        <begin position="18"/>
        <end position="316"/>
    </location>
</feature>
<evidence type="ECO:0000256" key="3">
    <source>
        <dbReference type="ARBA" id="ARBA00023002"/>
    </source>
</evidence>
<dbReference type="Proteomes" id="UP000613580">
    <property type="component" value="Unassembled WGS sequence"/>
</dbReference>
<feature type="site" description="Lowers pKa of active site Tyr" evidence="5">
    <location>
        <position position="77"/>
    </location>
</feature>
<evidence type="ECO:0000256" key="4">
    <source>
        <dbReference type="PIRSR" id="PIRSR000097-1"/>
    </source>
</evidence>
<comment type="similarity">
    <text evidence="1">Belongs to the aldo/keto reductase family.</text>
</comment>
<evidence type="ECO:0000256" key="6">
    <source>
        <dbReference type="SAM" id="MobiDB-lite"/>
    </source>
</evidence>
<sequence length="340" mass="36745">MAPIPSVKLSSGYDIPILGLGTWQSKPEEVTSAVEYALKEAGIRHIDCAQAYGNEKDVGAGIAASGIPRSEVFITSKVWTTYMSRVEEALDLTLANLGTDYLDRVFRPPTYLYPLTYSQSTSSTGPSRSTRTATTPSSPPSRTESATSSIRGTSKTPGNRWKSSSRRACPSFLSCTQLTPHPGKVRSIGVSNFSQTNLDKILPTATIPPAVNQLELHVYNPQHKLLAYLRANNIRPQAYSPLGSAGSPLFTDEVVVELAKKHGVEPSDVLLGYLLANDVITLPKSVTPARIKANATGPVDAWAKFSKEDITQLDGLAAAGKQKRFIMPPWPVDLGFDNWG</sequence>
<dbReference type="PRINTS" id="PR00069">
    <property type="entry name" value="ALDKETRDTASE"/>
</dbReference>
<comment type="caution">
    <text evidence="8">The sequence shown here is derived from an EMBL/GenBank/DDBJ whole genome shotgun (WGS) entry which is preliminary data.</text>
</comment>
<dbReference type="InterPro" id="IPR036812">
    <property type="entry name" value="NAD(P)_OxRdtase_dom_sf"/>
</dbReference>
<feature type="active site" description="Proton donor" evidence="4">
    <location>
        <position position="52"/>
    </location>
</feature>
<dbReference type="PIRSF" id="PIRSF000097">
    <property type="entry name" value="AKR"/>
    <property type="match status" value="1"/>
</dbReference>
<dbReference type="PANTHER" id="PTHR43827:SF3">
    <property type="entry name" value="NADP-DEPENDENT OXIDOREDUCTASE DOMAIN-CONTAINING PROTEIN"/>
    <property type="match status" value="1"/>
</dbReference>
<dbReference type="OrthoDB" id="416253at2759"/>
<dbReference type="InterPro" id="IPR020471">
    <property type="entry name" value="AKR"/>
</dbReference>
<evidence type="ECO:0000313" key="9">
    <source>
        <dbReference type="Proteomes" id="UP000613580"/>
    </source>
</evidence>
<reference evidence="8" key="1">
    <citation type="submission" date="2020-05" db="EMBL/GenBank/DDBJ databases">
        <title>Mycena genomes resolve the evolution of fungal bioluminescence.</title>
        <authorList>
            <person name="Tsai I.J."/>
        </authorList>
    </citation>
    <scope>NUCLEOTIDE SEQUENCE</scope>
    <source>
        <strain evidence="8">110903Hualien_Pintung</strain>
    </source>
</reference>
<dbReference type="AlphaFoldDB" id="A0A8H6TJ85"/>
<dbReference type="CDD" id="cd19071">
    <property type="entry name" value="AKR_AKR1-5-like"/>
    <property type="match status" value="1"/>
</dbReference>
<gene>
    <name evidence="8" type="ORF">HMN09_00385000</name>
</gene>
<dbReference type="InterPro" id="IPR023210">
    <property type="entry name" value="NADP_OxRdtase_dom"/>
</dbReference>
<dbReference type="PANTHER" id="PTHR43827">
    <property type="entry name" value="2,5-DIKETO-D-GLUCONIC ACID REDUCTASE"/>
    <property type="match status" value="1"/>
</dbReference>
<dbReference type="Gene3D" id="3.20.20.100">
    <property type="entry name" value="NADP-dependent oxidoreductase domain"/>
    <property type="match status" value="1"/>
</dbReference>
<organism evidence="8 9">
    <name type="scientific">Mycena chlorophos</name>
    <name type="common">Agaric fungus</name>
    <name type="synonym">Agaricus chlorophos</name>
    <dbReference type="NCBI Taxonomy" id="658473"/>
    <lineage>
        <taxon>Eukaryota</taxon>
        <taxon>Fungi</taxon>
        <taxon>Dikarya</taxon>
        <taxon>Basidiomycota</taxon>
        <taxon>Agaricomycotina</taxon>
        <taxon>Agaricomycetes</taxon>
        <taxon>Agaricomycetidae</taxon>
        <taxon>Agaricales</taxon>
        <taxon>Marasmiineae</taxon>
        <taxon>Mycenaceae</taxon>
        <taxon>Mycena</taxon>
    </lineage>
</organism>